<dbReference type="Proteomes" id="UP000194565">
    <property type="component" value="Unassembled WGS sequence"/>
</dbReference>
<gene>
    <name evidence="2" type="ORF">HC62_11090</name>
</gene>
<feature type="compositionally biased region" description="Basic and acidic residues" evidence="1">
    <location>
        <begin position="89"/>
        <end position="99"/>
    </location>
</feature>
<feature type="compositionally biased region" description="Polar residues" evidence="1">
    <location>
        <begin position="78"/>
        <end position="88"/>
    </location>
</feature>
<dbReference type="PROSITE" id="PS51257">
    <property type="entry name" value="PROKAR_LIPOPROTEIN"/>
    <property type="match status" value="1"/>
</dbReference>
<evidence type="ECO:0000256" key="1">
    <source>
        <dbReference type="SAM" id="MobiDB-lite"/>
    </source>
</evidence>
<sequence length="99" mass="11124">MEWKTLKVCSFLPVTTSCMEQTMISEDPKKIQSANDNGFERAELTGLISVMARAVGRSVAKRQFEAWIKTFPIPANDNKQSEWQAQKDSSVHKAESSTD</sequence>
<dbReference type="AlphaFoldDB" id="A0A252A765"/>
<proteinExistence type="predicted"/>
<comment type="caution">
    <text evidence="2">The sequence shown here is derived from an EMBL/GenBank/DDBJ whole genome shotgun (WGS) entry which is preliminary data.</text>
</comment>
<protein>
    <submittedName>
        <fullName evidence="2">Uncharacterized protein</fullName>
    </submittedName>
</protein>
<reference evidence="2 3" key="1">
    <citation type="submission" date="2014-06" db="EMBL/GenBank/DDBJ databases">
        <authorList>
            <person name="Ju J."/>
            <person name="Zhang J."/>
        </authorList>
    </citation>
    <scope>NUCLEOTIDE SEQUENCE [LARGE SCALE GENOMIC DNA]</scope>
    <source>
        <strain evidence="2">DmW_042</strain>
    </source>
</reference>
<dbReference type="EMBL" id="JOMM01000033">
    <property type="protein sequence ID" value="OUI85440.1"/>
    <property type="molecule type" value="Genomic_DNA"/>
</dbReference>
<evidence type="ECO:0000313" key="3">
    <source>
        <dbReference type="Proteomes" id="UP000194565"/>
    </source>
</evidence>
<feature type="region of interest" description="Disordered" evidence="1">
    <location>
        <begin position="78"/>
        <end position="99"/>
    </location>
</feature>
<evidence type="ECO:0000313" key="2">
    <source>
        <dbReference type="EMBL" id="OUI85440.1"/>
    </source>
</evidence>
<name>A0A252A765_9PROT</name>
<accession>A0A252A765</accession>
<organism evidence="2 3">
    <name type="scientific">Acetobacter tropicalis</name>
    <dbReference type="NCBI Taxonomy" id="104102"/>
    <lineage>
        <taxon>Bacteria</taxon>
        <taxon>Pseudomonadati</taxon>
        <taxon>Pseudomonadota</taxon>
        <taxon>Alphaproteobacteria</taxon>
        <taxon>Acetobacterales</taxon>
        <taxon>Acetobacteraceae</taxon>
        <taxon>Acetobacter</taxon>
    </lineage>
</organism>